<accession>A0A6J5L7B5</accession>
<dbReference type="EMBL" id="LR796226">
    <property type="protein sequence ID" value="CAB4128957.1"/>
    <property type="molecule type" value="Genomic_DNA"/>
</dbReference>
<feature type="compositionally biased region" description="Basic and acidic residues" evidence="1">
    <location>
        <begin position="1"/>
        <end position="12"/>
    </location>
</feature>
<protein>
    <submittedName>
        <fullName evidence="2">Uncharacterized protein</fullName>
    </submittedName>
</protein>
<evidence type="ECO:0000256" key="1">
    <source>
        <dbReference type="SAM" id="MobiDB-lite"/>
    </source>
</evidence>
<evidence type="ECO:0000313" key="2">
    <source>
        <dbReference type="EMBL" id="CAB4128957.1"/>
    </source>
</evidence>
<organism evidence="2">
    <name type="scientific">uncultured Caudovirales phage</name>
    <dbReference type="NCBI Taxonomy" id="2100421"/>
    <lineage>
        <taxon>Viruses</taxon>
        <taxon>Duplodnaviria</taxon>
        <taxon>Heunggongvirae</taxon>
        <taxon>Uroviricota</taxon>
        <taxon>Caudoviricetes</taxon>
        <taxon>Peduoviridae</taxon>
        <taxon>Maltschvirus</taxon>
        <taxon>Maltschvirus maltsch</taxon>
    </lineage>
</organism>
<gene>
    <name evidence="2" type="ORF">UFOVP111_116</name>
</gene>
<sequence>MQKQRKLTDKTRGMFAGPRGQVGQYVEGNSSEVSGTTYGGQGLGWFWQGYPAVIGGLTEYDPRALQPGSNLSAAQQGSEVLAMEAGVNDGVASGASVGGTAAY</sequence>
<proteinExistence type="predicted"/>
<name>A0A6J5L7B5_9CAUD</name>
<feature type="region of interest" description="Disordered" evidence="1">
    <location>
        <begin position="1"/>
        <end position="27"/>
    </location>
</feature>
<reference evidence="2" key="1">
    <citation type="submission" date="2020-04" db="EMBL/GenBank/DDBJ databases">
        <authorList>
            <person name="Chiriac C."/>
            <person name="Salcher M."/>
            <person name="Ghai R."/>
            <person name="Kavagutti S V."/>
        </authorList>
    </citation>
    <scope>NUCLEOTIDE SEQUENCE</scope>
</reference>